<accession>A0A433ZPN8</accession>
<organism evidence="1 2">
    <name type="scientific">Morganella morganii</name>
    <name type="common">Proteus morganii</name>
    <dbReference type="NCBI Taxonomy" id="582"/>
    <lineage>
        <taxon>Bacteria</taxon>
        <taxon>Pseudomonadati</taxon>
        <taxon>Pseudomonadota</taxon>
        <taxon>Gammaproteobacteria</taxon>
        <taxon>Enterobacterales</taxon>
        <taxon>Morganellaceae</taxon>
        <taxon>Morganella</taxon>
    </lineage>
</organism>
<dbReference type="OrthoDB" id="6631273at2"/>
<proteinExistence type="predicted"/>
<evidence type="ECO:0000313" key="1">
    <source>
        <dbReference type="EMBL" id="RUT64082.1"/>
    </source>
</evidence>
<gene>
    <name evidence="1" type="ORF">CKG00_18610</name>
</gene>
<dbReference type="RefSeq" id="WP_127378970.1">
    <property type="nucleotide sequence ID" value="NZ_PSTK01000006.1"/>
</dbReference>
<name>A0A433ZPN8_MORMO</name>
<dbReference type="Proteomes" id="UP000286908">
    <property type="component" value="Unassembled WGS sequence"/>
</dbReference>
<reference evidence="1 2" key="1">
    <citation type="submission" date="2017-08" db="EMBL/GenBank/DDBJ databases">
        <title>Draft genome sequence of pheromone producing symbiont Morganella morganii, of the female New Zealand grass grub Costelytra giveni.</title>
        <authorList>
            <person name="Laugraud A."/>
            <person name="Young S.D."/>
            <person name="Hurst M.H."/>
        </authorList>
    </citation>
    <scope>NUCLEOTIDE SEQUENCE [LARGE SCALE GENOMIC DNA]</scope>
    <source>
        <strain evidence="1 2">MMsCG</strain>
    </source>
</reference>
<dbReference type="AlphaFoldDB" id="A0A433ZPN8"/>
<protein>
    <submittedName>
        <fullName evidence="1">Uncharacterized protein</fullName>
    </submittedName>
</protein>
<sequence length="256" mass="29501">MIPEPIDNELQDELISFLLSGETLDRFSLKKYLHKAESIDRYDIRHMIIALAHASARDYNKANDSFRVALQSHNERVQRNYLAYLNGSKQIKKYVTDVYGMIGNVSSQLIRVVTVPSAIFFGDKESAKTELEKLLKNPPLQDFNYQHIIDQYEYFVNNFGDFMAIGNITDKDFDWINNQILEVCEKLKTLPLSTQHYVDREHGEVAFITTVSTRDPEIIANMDFELAMLIAENDSFLERGITGWFKPFTGEEVASL</sequence>
<evidence type="ECO:0000313" key="2">
    <source>
        <dbReference type="Proteomes" id="UP000286908"/>
    </source>
</evidence>
<comment type="caution">
    <text evidence="1">The sequence shown here is derived from an EMBL/GenBank/DDBJ whole genome shotgun (WGS) entry which is preliminary data.</text>
</comment>
<dbReference type="EMBL" id="NRQY01000009">
    <property type="protein sequence ID" value="RUT64082.1"/>
    <property type="molecule type" value="Genomic_DNA"/>
</dbReference>